<protein>
    <submittedName>
        <fullName evidence="2">Uncharacterized protein</fullName>
    </submittedName>
</protein>
<keyword evidence="1" id="KW-0472">Membrane</keyword>
<dbReference type="EMBL" id="CP021920">
    <property type="protein sequence ID" value="ASB89189.1"/>
    <property type="molecule type" value="Genomic_DNA"/>
</dbReference>
<reference evidence="2 3" key="1">
    <citation type="submission" date="2017-06" db="EMBL/GenBank/DDBJ databases">
        <title>Genome sequence of Bacillus sonorensis strain SRCM101395.</title>
        <authorList>
            <person name="Cho S.H."/>
        </authorList>
    </citation>
    <scope>NUCLEOTIDE SEQUENCE [LARGE SCALE GENOMIC DNA]</scope>
    <source>
        <strain evidence="2 3">SRCM101395</strain>
    </source>
</reference>
<sequence>MTWIKRLREYFKQHRKISLIIELLIAILSVSISILFFGRHEGAFIGFFMYIFISNFIGTNGSFIDPDKFIESKKHGDK</sequence>
<dbReference type="GeneID" id="92853363"/>
<keyword evidence="1" id="KW-0812">Transmembrane</keyword>
<keyword evidence="1" id="KW-1133">Transmembrane helix</keyword>
<proteinExistence type="predicted"/>
<dbReference type="RefSeq" id="WP_006636965.1">
    <property type="nucleotide sequence ID" value="NZ_CABJEH010000009.1"/>
</dbReference>
<gene>
    <name evidence="2" type="ORF">S101395_02682</name>
</gene>
<feature type="transmembrane region" description="Helical" evidence="1">
    <location>
        <begin position="20"/>
        <end position="38"/>
    </location>
</feature>
<name>A0ABM6LIP3_9BACI</name>
<accession>A0ABM6LIP3</accession>
<evidence type="ECO:0000313" key="2">
    <source>
        <dbReference type="EMBL" id="ASB89189.1"/>
    </source>
</evidence>
<evidence type="ECO:0000256" key="1">
    <source>
        <dbReference type="SAM" id="Phobius"/>
    </source>
</evidence>
<keyword evidence="3" id="KW-1185">Reference proteome</keyword>
<dbReference type="Proteomes" id="UP000196877">
    <property type="component" value="Chromosome"/>
</dbReference>
<organism evidence="2 3">
    <name type="scientific">Bacillus sonorensis</name>
    <dbReference type="NCBI Taxonomy" id="119858"/>
    <lineage>
        <taxon>Bacteria</taxon>
        <taxon>Bacillati</taxon>
        <taxon>Bacillota</taxon>
        <taxon>Bacilli</taxon>
        <taxon>Bacillales</taxon>
        <taxon>Bacillaceae</taxon>
        <taxon>Bacillus</taxon>
    </lineage>
</organism>
<evidence type="ECO:0000313" key="3">
    <source>
        <dbReference type="Proteomes" id="UP000196877"/>
    </source>
</evidence>
<feature type="transmembrane region" description="Helical" evidence="1">
    <location>
        <begin position="44"/>
        <end position="64"/>
    </location>
</feature>